<dbReference type="GO" id="GO:0004674">
    <property type="term" value="F:protein serine/threonine kinase activity"/>
    <property type="evidence" value="ECO:0007669"/>
    <property type="project" value="UniProtKB-KW"/>
</dbReference>
<dbReference type="EC" id="2.7.11.1" evidence="1"/>
<organism evidence="10 11">
    <name type="scientific">Nocardia seriolae</name>
    <dbReference type="NCBI Taxonomy" id="37332"/>
    <lineage>
        <taxon>Bacteria</taxon>
        <taxon>Bacillati</taxon>
        <taxon>Actinomycetota</taxon>
        <taxon>Actinomycetes</taxon>
        <taxon>Mycobacteriales</taxon>
        <taxon>Nocardiaceae</taxon>
        <taxon>Nocardia</taxon>
    </lineage>
</organism>
<dbReference type="CDD" id="cd14014">
    <property type="entry name" value="STKc_PknB_like"/>
    <property type="match status" value="1"/>
</dbReference>
<dbReference type="GO" id="GO:0005524">
    <property type="term" value="F:ATP binding"/>
    <property type="evidence" value="ECO:0007669"/>
    <property type="project" value="UniProtKB-UniRule"/>
</dbReference>
<dbReference type="Pfam" id="PF00069">
    <property type="entry name" value="Pkinase"/>
    <property type="match status" value="1"/>
</dbReference>
<dbReference type="PANTHER" id="PTHR43289:SF6">
    <property type="entry name" value="SERINE_THREONINE-PROTEIN KINASE NEKL-3"/>
    <property type="match status" value="1"/>
</dbReference>
<dbReference type="InterPro" id="IPR000719">
    <property type="entry name" value="Prot_kinase_dom"/>
</dbReference>
<evidence type="ECO:0000256" key="1">
    <source>
        <dbReference type="ARBA" id="ARBA00012513"/>
    </source>
</evidence>
<dbReference type="PROSITE" id="PS00108">
    <property type="entry name" value="PROTEIN_KINASE_ST"/>
    <property type="match status" value="1"/>
</dbReference>
<accession>A0ABC9Z5F8</accession>
<keyword evidence="11" id="KW-1185">Reference proteome</keyword>
<keyword evidence="6 7" id="KW-0067">ATP-binding</keyword>
<proteinExistence type="predicted"/>
<feature type="binding site" evidence="7">
    <location>
        <position position="43"/>
    </location>
    <ligand>
        <name>ATP</name>
        <dbReference type="ChEBI" id="CHEBI:30616"/>
    </ligand>
</feature>
<evidence type="ECO:0000256" key="3">
    <source>
        <dbReference type="ARBA" id="ARBA00022679"/>
    </source>
</evidence>
<evidence type="ECO:0000256" key="2">
    <source>
        <dbReference type="ARBA" id="ARBA00022527"/>
    </source>
</evidence>
<keyword evidence="3" id="KW-0808">Transferase</keyword>
<comment type="caution">
    <text evidence="10">The sequence shown here is derived from an EMBL/GenBank/DDBJ whole genome shotgun (WGS) entry which is preliminary data.</text>
</comment>
<dbReference type="EMBL" id="BBYQ01000199">
    <property type="protein sequence ID" value="GAP33004.1"/>
    <property type="molecule type" value="Genomic_DNA"/>
</dbReference>
<reference evidence="10 11" key="2">
    <citation type="journal article" date="2016" name="Genome Announc.">
        <title>Draft Genome Sequence of Erythromycin- and Oxytetracycline-Sensitive Nocardia seriolae Strain U-1 (NBRC 110359).</title>
        <authorList>
            <person name="Imajoh M."/>
            <person name="Sukeda M."/>
            <person name="Shimizu M."/>
            <person name="Yamane J."/>
            <person name="Ohnishi K."/>
            <person name="Oshima S."/>
        </authorList>
    </citation>
    <scope>NUCLEOTIDE SEQUENCE [LARGE SCALE GENOMIC DNA]</scope>
    <source>
        <strain evidence="10 11">U-1</strain>
    </source>
</reference>
<dbReference type="PROSITE" id="PS00107">
    <property type="entry name" value="PROTEIN_KINASE_ATP"/>
    <property type="match status" value="1"/>
</dbReference>
<evidence type="ECO:0000259" key="9">
    <source>
        <dbReference type="PROSITE" id="PS50011"/>
    </source>
</evidence>
<feature type="compositionally biased region" description="Polar residues" evidence="8">
    <location>
        <begin position="318"/>
        <end position="328"/>
    </location>
</feature>
<sequence length="569" mass="59711">MGRTLAQGQVFAGYTVERLLGVGGMGEVYLARDRDLPRPVALKLLASGKADDEEVRARFLREADTAARLSHPNIVAVYARGNDEHRLWMAMQYVEGTDVAAVLRDGAIRADHTVRIIGETARALDHAHRAGVLHRDVKPANILLEWGPEQRVYLADFGIAKAVDQTGALTRTGEMYASFQYAAPEQFEMRTDNDHRADVYALGCTLFHMLTGRLPYPGETTAQLVAAQLGGAIPRPSLVNPGVPAGFDQVIERALAKDRELRFGSCGELAAAAAQALTTSAGASGPWSRQSGPAQPISGPLHAGGSSSYWGLDPSRFTGDTTKPSVPTQVAGGSPRTGARPGFTSAPTEMNSGPGHFAAPPLRYPPSAGSGPHSVDAAPTRSAQPAPVPSVPAPARRGRKGLIAACALALVTVAGVGVGFGTGAINFGSHSSDRSIAQPPVASDASQAAAIKAACDYGQLINTYDYSNGDAWQAKVEDGATGSWKSEAKTLLPSLRLLLEAGTPTRSTGGKCTVSSGSGTHYDLNGTFDLVDTVNGKDANQRTLSMPLSMDYVNGRWLCSKTPVSLFGN</sequence>
<dbReference type="SMART" id="SM00220">
    <property type="entry name" value="S_TKc"/>
    <property type="match status" value="1"/>
</dbReference>
<evidence type="ECO:0000313" key="11">
    <source>
        <dbReference type="Proteomes" id="UP000037179"/>
    </source>
</evidence>
<dbReference type="PROSITE" id="PS50011">
    <property type="entry name" value="PROTEIN_KINASE_DOM"/>
    <property type="match status" value="1"/>
</dbReference>
<keyword evidence="2 10" id="KW-0723">Serine/threonine-protein kinase</keyword>
<dbReference type="InterPro" id="IPR017441">
    <property type="entry name" value="Protein_kinase_ATP_BS"/>
</dbReference>
<dbReference type="InterPro" id="IPR011009">
    <property type="entry name" value="Kinase-like_dom_sf"/>
</dbReference>
<dbReference type="Gene3D" id="1.10.510.10">
    <property type="entry name" value="Transferase(Phosphotransferase) domain 1"/>
    <property type="match status" value="1"/>
</dbReference>
<dbReference type="PANTHER" id="PTHR43289">
    <property type="entry name" value="MITOGEN-ACTIVATED PROTEIN KINASE KINASE KINASE 20-RELATED"/>
    <property type="match status" value="1"/>
</dbReference>
<dbReference type="AlphaFoldDB" id="A0ABC9Z5F8"/>
<gene>
    <name evidence="10" type="ORF">NSK11_contig00199-0006</name>
</gene>
<name>A0ABC9Z5F8_9NOCA</name>
<keyword evidence="4 7" id="KW-0547">Nucleotide-binding</keyword>
<evidence type="ECO:0000313" key="10">
    <source>
        <dbReference type="EMBL" id="GAP33004.1"/>
    </source>
</evidence>
<dbReference type="SUPFAM" id="SSF56112">
    <property type="entry name" value="Protein kinase-like (PK-like)"/>
    <property type="match status" value="1"/>
</dbReference>
<reference evidence="11" key="1">
    <citation type="submission" date="2015-07" db="EMBL/GenBank/DDBJ databases">
        <title>Nocardia seriolae U-1 whole genome shotgun sequence.</title>
        <authorList>
            <person name="Imajoh M."/>
            <person name="Fukumoto Y."/>
            <person name="Sukeda M."/>
            <person name="Yamane J."/>
            <person name="Yamasaki K."/>
            <person name="Shimizu M."/>
            <person name="Ohnishi K."/>
            <person name="Oshima S."/>
        </authorList>
    </citation>
    <scope>NUCLEOTIDE SEQUENCE [LARGE SCALE GENOMIC DNA]</scope>
    <source>
        <strain evidence="11">U-1</strain>
    </source>
</reference>
<dbReference type="InterPro" id="IPR008271">
    <property type="entry name" value="Ser/Thr_kinase_AS"/>
</dbReference>
<evidence type="ECO:0000256" key="7">
    <source>
        <dbReference type="PROSITE-ProRule" id="PRU10141"/>
    </source>
</evidence>
<feature type="domain" description="Protein kinase" evidence="9">
    <location>
        <begin position="14"/>
        <end position="277"/>
    </location>
</feature>
<evidence type="ECO:0000256" key="8">
    <source>
        <dbReference type="SAM" id="MobiDB-lite"/>
    </source>
</evidence>
<evidence type="ECO:0000256" key="6">
    <source>
        <dbReference type="ARBA" id="ARBA00022840"/>
    </source>
</evidence>
<protein>
    <recommendedName>
        <fullName evidence="1">non-specific serine/threonine protein kinase</fullName>
        <ecNumber evidence="1">2.7.11.1</ecNumber>
    </recommendedName>
</protein>
<keyword evidence="5 10" id="KW-0418">Kinase</keyword>
<feature type="region of interest" description="Disordered" evidence="8">
    <location>
        <begin position="282"/>
        <end position="395"/>
    </location>
</feature>
<evidence type="ECO:0000256" key="5">
    <source>
        <dbReference type="ARBA" id="ARBA00022777"/>
    </source>
</evidence>
<dbReference type="Proteomes" id="UP000037179">
    <property type="component" value="Unassembled WGS sequence"/>
</dbReference>
<evidence type="ECO:0000256" key="4">
    <source>
        <dbReference type="ARBA" id="ARBA00022741"/>
    </source>
</evidence>
<dbReference type="Gene3D" id="3.30.200.20">
    <property type="entry name" value="Phosphorylase Kinase, domain 1"/>
    <property type="match status" value="1"/>
</dbReference>
<dbReference type="RefSeq" id="WP_238588488.1">
    <property type="nucleotide sequence ID" value="NZ_AP028459.1"/>
</dbReference>